<keyword evidence="1" id="KW-0810">Translation regulation</keyword>
<keyword evidence="3" id="KW-0648">Protein biosynthesis</keyword>
<name>A0A5C6PLT9_9TELE</name>
<dbReference type="GO" id="GO:0003729">
    <property type="term" value="F:mRNA binding"/>
    <property type="evidence" value="ECO:0007669"/>
    <property type="project" value="TreeGrafter"/>
</dbReference>
<sequence length="300" mass="35354">MNMEQPKLNSYCGLICNLMKKKMSSRIKFMLQDVVALRENDWVPRRRDEGPKTIQQLHQEVKQAEEREMLQLKKAIPGKFNQDFRRNCDGDRKLRYQRGSSSTLGSPKQYECRSMRNTWGPKQREPVVYLDEQLNRGAQMKEVNKIPVEHKNQEEARAQDCEEEVYQTLRRLLQNNSNTLSNRQRSSDGFVRALMRAVCQSVIVDCGVYTLNTYQLLQRVSLLKRFIKDDQKQLVALNVLQQLVVHIDQPDGLLRMFFDVLLDEEVIQDETFFKWRSSSVNVTSVTNFFSWLQEANRRIK</sequence>
<dbReference type="SMART" id="SM00515">
    <property type="entry name" value="eIF5C"/>
    <property type="match status" value="1"/>
</dbReference>
<reference evidence="3 4" key="1">
    <citation type="submission" date="2019-04" db="EMBL/GenBank/DDBJ databases">
        <title>Chromosome genome assembly for Takifugu flavidus.</title>
        <authorList>
            <person name="Xiao S."/>
        </authorList>
    </citation>
    <scope>NUCLEOTIDE SEQUENCE [LARGE SCALE GENOMIC DNA]</scope>
    <source>
        <strain evidence="3">HTHZ2018</strain>
        <tissue evidence="3">Muscle</tissue>
    </source>
</reference>
<dbReference type="GO" id="GO:0016281">
    <property type="term" value="C:eukaryotic translation initiation factor 4F complex"/>
    <property type="evidence" value="ECO:0007669"/>
    <property type="project" value="TreeGrafter"/>
</dbReference>
<dbReference type="Proteomes" id="UP000324091">
    <property type="component" value="Chromosome 10"/>
</dbReference>
<dbReference type="PANTHER" id="PTHR23253:SF78">
    <property type="entry name" value="EUKARYOTIC TRANSLATION INITIATION FACTOR 4G1, ISOFORM B-RELATED"/>
    <property type="match status" value="1"/>
</dbReference>
<organism evidence="3 4">
    <name type="scientific">Takifugu flavidus</name>
    <name type="common">sansaifugu</name>
    <dbReference type="NCBI Taxonomy" id="433684"/>
    <lineage>
        <taxon>Eukaryota</taxon>
        <taxon>Metazoa</taxon>
        <taxon>Chordata</taxon>
        <taxon>Craniata</taxon>
        <taxon>Vertebrata</taxon>
        <taxon>Euteleostomi</taxon>
        <taxon>Actinopterygii</taxon>
        <taxon>Neopterygii</taxon>
        <taxon>Teleostei</taxon>
        <taxon>Neoteleostei</taxon>
        <taxon>Acanthomorphata</taxon>
        <taxon>Eupercaria</taxon>
        <taxon>Tetraodontiformes</taxon>
        <taxon>Tetradontoidea</taxon>
        <taxon>Tetraodontidae</taxon>
        <taxon>Takifugu</taxon>
    </lineage>
</organism>
<dbReference type="GO" id="GO:0006417">
    <property type="term" value="P:regulation of translation"/>
    <property type="evidence" value="ECO:0007669"/>
    <property type="project" value="UniProtKB-KW"/>
</dbReference>
<accession>A0A5C6PLT9</accession>
<keyword evidence="3" id="KW-0396">Initiation factor</keyword>
<dbReference type="PROSITE" id="PS51363">
    <property type="entry name" value="W2"/>
    <property type="match status" value="1"/>
</dbReference>
<dbReference type="AlphaFoldDB" id="A0A5C6PLT9"/>
<proteinExistence type="predicted"/>
<evidence type="ECO:0000259" key="2">
    <source>
        <dbReference type="PROSITE" id="PS51363"/>
    </source>
</evidence>
<evidence type="ECO:0000256" key="1">
    <source>
        <dbReference type="ARBA" id="ARBA00022845"/>
    </source>
</evidence>
<evidence type="ECO:0000313" key="3">
    <source>
        <dbReference type="EMBL" id="TWW79876.1"/>
    </source>
</evidence>
<dbReference type="Gene3D" id="1.25.40.180">
    <property type="match status" value="2"/>
</dbReference>
<comment type="caution">
    <text evidence="3">The sequence shown here is derived from an EMBL/GenBank/DDBJ whole genome shotgun (WGS) entry which is preliminary data.</text>
</comment>
<dbReference type="Pfam" id="PF02020">
    <property type="entry name" value="W2"/>
    <property type="match status" value="1"/>
</dbReference>
<feature type="domain" description="W2" evidence="2">
    <location>
        <begin position="151"/>
        <end position="300"/>
    </location>
</feature>
<evidence type="ECO:0000313" key="4">
    <source>
        <dbReference type="Proteomes" id="UP000324091"/>
    </source>
</evidence>
<dbReference type="PANTHER" id="PTHR23253">
    <property type="entry name" value="EUKARYOTIC TRANSLATION INITIATION FACTOR 4 GAMMA"/>
    <property type="match status" value="1"/>
</dbReference>
<dbReference type="SUPFAM" id="SSF48371">
    <property type="entry name" value="ARM repeat"/>
    <property type="match status" value="2"/>
</dbReference>
<protein>
    <submittedName>
        <fullName evidence="3">Eukaryotic translation initiation factor 4 gamma 1</fullName>
    </submittedName>
</protein>
<dbReference type="GO" id="GO:0003743">
    <property type="term" value="F:translation initiation factor activity"/>
    <property type="evidence" value="ECO:0007669"/>
    <property type="project" value="UniProtKB-KW"/>
</dbReference>
<dbReference type="InterPro" id="IPR003307">
    <property type="entry name" value="W2_domain"/>
</dbReference>
<dbReference type="EMBL" id="RHFK02000002">
    <property type="protein sequence ID" value="TWW79876.1"/>
    <property type="molecule type" value="Genomic_DNA"/>
</dbReference>
<dbReference type="InterPro" id="IPR016024">
    <property type="entry name" value="ARM-type_fold"/>
</dbReference>
<gene>
    <name evidence="3" type="ORF">D4764_10G0009060</name>
</gene>
<dbReference type="CDD" id="cd11559">
    <property type="entry name" value="W2_eIF4G1_like"/>
    <property type="match status" value="1"/>
</dbReference>
<keyword evidence="4" id="KW-1185">Reference proteome</keyword>